<dbReference type="Proteomes" id="UP001060018">
    <property type="component" value="Chromosome"/>
</dbReference>
<dbReference type="PANTHER" id="PTHR48228">
    <property type="entry name" value="SUCCINYL-COA--D-CITRAMALATE COA-TRANSFERASE"/>
    <property type="match status" value="1"/>
</dbReference>
<keyword evidence="1" id="KW-0808">Transferase</keyword>
<sequence length="455" mass="48229">MRTTDDAGQSTEKILGGGFAESGVLEFPAAVKMQGPRSWWNGPLNVEQLALGSVGLVAAALRSLSAGRLDAGIQSDQVAAAFGSSSLLRINGEQSQGFAEHSGFYRTGDGWIRTHANYPHHEQRLLHSVGASAGDLRESLAGLSSIQAQELIVASGGVAAAVQTRADWAGSAAGQAAKRGAWAQFTLHEANGSKTWSYAPGANRPLEGLRVLDLTRVIAGPTASRTLAAFGAEVLRVDAPQLPELQAQHVDTGFGKRSTLLDLSSPVDGERMARLLEGADVLITGYRQGALSRFGLDPQSLQEKYPELIIAELDAWGYEGPWASRRGFDSIVQAACGISDAYRTERGEPGALPVQALDHATGYGLAAAVIAMVQARSERRGVGLVRFSLARTAEALFALGAPEIPEKELEGPRTGRTASSYGELEYALTPFLIDGHLLDYRAASPAYGQDEPIWL</sequence>
<dbReference type="PANTHER" id="PTHR48228:SF4">
    <property type="entry name" value="BLR3030 PROTEIN"/>
    <property type="match status" value="1"/>
</dbReference>
<gene>
    <name evidence="1" type="ORF">NUH22_03045</name>
</gene>
<accession>A0AA95BSP1</accession>
<dbReference type="Pfam" id="PF02515">
    <property type="entry name" value="CoA_transf_3"/>
    <property type="match status" value="1"/>
</dbReference>
<evidence type="ECO:0000313" key="1">
    <source>
        <dbReference type="EMBL" id="UUX59622.1"/>
    </source>
</evidence>
<evidence type="ECO:0000313" key="2">
    <source>
        <dbReference type="Proteomes" id="UP001060018"/>
    </source>
</evidence>
<name>A0AA95BSP1_9MICC</name>
<dbReference type="RefSeq" id="WP_257745920.1">
    <property type="nucleotide sequence ID" value="NZ_CP102487.1"/>
</dbReference>
<dbReference type="SUPFAM" id="SSF89796">
    <property type="entry name" value="CoA-transferase family III (CaiB/BaiF)"/>
    <property type="match status" value="2"/>
</dbReference>
<dbReference type="InterPro" id="IPR050509">
    <property type="entry name" value="CoA-transferase_III"/>
</dbReference>
<proteinExistence type="predicted"/>
<dbReference type="GO" id="GO:0016740">
    <property type="term" value="F:transferase activity"/>
    <property type="evidence" value="ECO:0007669"/>
    <property type="project" value="UniProtKB-KW"/>
</dbReference>
<organism evidence="1 2">
    <name type="scientific">Glutamicibacter halophytocola</name>
    <dbReference type="NCBI Taxonomy" id="1933880"/>
    <lineage>
        <taxon>Bacteria</taxon>
        <taxon>Bacillati</taxon>
        <taxon>Actinomycetota</taxon>
        <taxon>Actinomycetes</taxon>
        <taxon>Micrococcales</taxon>
        <taxon>Micrococcaceae</taxon>
        <taxon>Glutamicibacter</taxon>
    </lineage>
</organism>
<dbReference type="EMBL" id="CP102487">
    <property type="protein sequence ID" value="UUX59622.1"/>
    <property type="molecule type" value="Genomic_DNA"/>
</dbReference>
<reference evidence="1" key="1">
    <citation type="journal article" date="2022" name="Pest Manag. Sci.">
        <title>Glutamicibacter halophytocola-mediated host fitness of potato tuber moth on Solanaceae crops.</title>
        <authorList>
            <person name="Wang W."/>
            <person name="Xiao G."/>
            <person name="Du G."/>
            <person name="Chang L."/>
            <person name="Yang Y."/>
            <person name="Ye J."/>
            <person name="Chen B."/>
        </authorList>
    </citation>
    <scope>NUCLEOTIDE SEQUENCE</scope>
    <source>
        <strain evidence="1">S2</strain>
    </source>
</reference>
<dbReference type="AlphaFoldDB" id="A0AA95BSP1"/>
<protein>
    <submittedName>
        <fullName evidence="1">CoA transferase</fullName>
    </submittedName>
</protein>
<dbReference type="InterPro" id="IPR003673">
    <property type="entry name" value="CoA-Trfase_fam_III"/>
</dbReference>
<dbReference type="Gene3D" id="3.40.50.10540">
    <property type="entry name" value="Crotonobetainyl-coa:carnitine coa-transferase, domain 1"/>
    <property type="match status" value="1"/>
</dbReference>
<dbReference type="InterPro" id="IPR023606">
    <property type="entry name" value="CoA-Trfase_III_dom_1_sf"/>
</dbReference>